<accession>A0A803P6E7</accession>
<reference evidence="2" key="2">
    <citation type="submission" date="2021-03" db="UniProtKB">
        <authorList>
            <consortium name="EnsemblPlants"/>
        </authorList>
    </citation>
    <scope>IDENTIFICATION</scope>
</reference>
<sequence>MVGNEAVEDLPLIQDEATELSWADEAEKADFQSSAKDLWSKFKANQVPTLSSRLKYTEPIKVGDQLVAKLDLEEIEAEAEALFWKNAIVCIVLGANPPFKVFEGFVKRIWGHLGVEKVVKMHSGCTLVNFRDEATRDIILEAGVIHFEKKLVVLRPWSTDIDSTRMVSSVPVWIRLNELGLQYWGKNNLSALVSTIGKPVMIDKVTQERTMVKFARLLVEIEISDDPPKTISFINERKQLVEQMVEYEWLPFKCSTCANLGHTVVKYQGNNVVQKQIVGEETSGIEIGSKWITPKRRGLRQSEATKNMEAPIIANKSNGYAVLQVVATDEVSNSNQTFDECL</sequence>
<reference evidence="2" key="1">
    <citation type="submission" date="2018-11" db="EMBL/GenBank/DDBJ databases">
        <authorList>
            <person name="Grassa J C."/>
        </authorList>
    </citation>
    <scope>NUCLEOTIDE SEQUENCE [LARGE SCALE GENOMIC DNA]</scope>
</reference>
<keyword evidence="3" id="KW-1185">Reference proteome</keyword>
<evidence type="ECO:0000259" key="1">
    <source>
        <dbReference type="Pfam" id="PF14111"/>
    </source>
</evidence>
<evidence type="ECO:0000313" key="3">
    <source>
        <dbReference type="Proteomes" id="UP000596661"/>
    </source>
</evidence>
<protein>
    <recommendedName>
        <fullName evidence="1">DUF4283 domain-containing protein</fullName>
    </recommendedName>
</protein>
<dbReference type="InterPro" id="IPR025558">
    <property type="entry name" value="DUF4283"/>
</dbReference>
<dbReference type="Proteomes" id="UP000596661">
    <property type="component" value="Chromosome 3"/>
</dbReference>
<evidence type="ECO:0000313" key="2">
    <source>
        <dbReference type="EnsemblPlants" id="cds.evm.model.03.1721"/>
    </source>
</evidence>
<dbReference type="PANTHER" id="PTHR33233">
    <property type="entry name" value="ENDONUCLEASE/EXONUCLEASE/PHOSPHATASE"/>
    <property type="match status" value="1"/>
</dbReference>
<dbReference type="OMA" id="RECKATT"/>
<feature type="domain" description="DUF4283" evidence="1">
    <location>
        <begin position="83"/>
        <end position="164"/>
    </location>
</feature>
<name>A0A803P6E7_CANSA</name>
<dbReference type="PANTHER" id="PTHR33233:SF14">
    <property type="entry name" value="ENDONUCLEASE_EXONUCLEASE_PHOSPHATASE"/>
    <property type="match status" value="1"/>
</dbReference>
<dbReference type="EMBL" id="UZAU01000330">
    <property type="status" value="NOT_ANNOTATED_CDS"/>
    <property type="molecule type" value="Genomic_DNA"/>
</dbReference>
<dbReference type="Gramene" id="evm.model.03.1721">
    <property type="protein sequence ID" value="cds.evm.model.03.1721"/>
    <property type="gene ID" value="evm.TU.03.1721"/>
</dbReference>
<proteinExistence type="predicted"/>
<dbReference type="EnsemblPlants" id="evm.model.03.1721">
    <property type="protein sequence ID" value="cds.evm.model.03.1721"/>
    <property type="gene ID" value="evm.TU.03.1721"/>
</dbReference>
<organism evidence="2 3">
    <name type="scientific">Cannabis sativa</name>
    <name type="common">Hemp</name>
    <name type="synonym">Marijuana</name>
    <dbReference type="NCBI Taxonomy" id="3483"/>
    <lineage>
        <taxon>Eukaryota</taxon>
        <taxon>Viridiplantae</taxon>
        <taxon>Streptophyta</taxon>
        <taxon>Embryophyta</taxon>
        <taxon>Tracheophyta</taxon>
        <taxon>Spermatophyta</taxon>
        <taxon>Magnoliopsida</taxon>
        <taxon>eudicotyledons</taxon>
        <taxon>Gunneridae</taxon>
        <taxon>Pentapetalae</taxon>
        <taxon>rosids</taxon>
        <taxon>fabids</taxon>
        <taxon>Rosales</taxon>
        <taxon>Cannabaceae</taxon>
        <taxon>Cannabis</taxon>
    </lineage>
</organism>
<dbReference type="AlphaFoldDB" id="A0A803P6E7"/>
<dbReference type="Pfam" id="PF14111">
    <property type="entry name" value="DUF4283"/>
    <property type="match status" value="1"/>
</dbReference>